<evidence type="ECO:0000259" key="1">
    <source>
        <dbReference type="Pfam" id="PF13843"/>
    </source>
</evidence>
<dbReference type="AlphaFoldDB" id="A0A6G0XU39"/>
<accession>A0A6G0XU39</accession>
<protein>
    <submittedName>
        <fullName evidence="2">PiggyBac transposable element-derived protein 4-like</fullName>
    </submittedName>
</protein>
<dbReference type="InterPro" id="IPR029526">
    <property type="entry name" value="PGBD"/>
</dbReference>
<dbReference type="Proteomes" id="UP000478052">
    <property type="component" value="Unassembled WGS sequence"/>
</dbReference>
<proteinExistence type="predicted"/>
<keyword evidence="3" id="KW-1185">Reference proteome</keyword>
<comment type="caution">
    <text evidence="2">The sequence shown here is derived from an EMBL/GenBank/DDBJ whole genome shotgun (WGS) entry which is preliminary data.</text>
</comment>
<feature type="non-terminal residue" evidence="2">
    <location>
        <position position="402"/>
    </location>
</feature>
<dbReference type="Pfam" id="PF13843">
    <property type="entry name" value="DDE_Tnp_1_7"/>
    <property type="match status" value="1"/>
</dbReference>
<gene>
    <name evidence="2" type="ORF">FWK35_00024048</name>
</gene>
<dbReference type="PANTHER" id="PTHR46599">
    <property type="entry name" value="PIGGYBAC TRANSPOSABLE ELEMENT-DERIVED PROTEIN 4"/>
    <property type="match status" value="1"/>
</dbReference>
<dbReference type="EMBL" id="VUJU01007551">
    <property type="protein sequence ID" value="KAF0744062.1"/>
    <property type="molecule type" value="Genomic_DNA"/>
</dbReference>
<dbReference type="PANTHER" id="PTHR46599:SF3">
    <property type="entry name" value="PIGGYBAC TRANSPOSABLE ELEMENT-DERIVED PROTEIN 4"/>
    <property type="match status" value="1"/>
</dbReference>
<evidence type="ECO:0000313" key="3">
    <source>
        <dbReference type="Proteomes" id="UP000478052"/>
    </source>
</evidence>
<reference evidence="2 3" key="1">
    <citation type="submission" date="2019-08" db="EMBL/GenBank/DDBJ databases">
        <title>Whole genome of Aphis craccivora.</title>
        <authorList>
            <person name="Voronova N.V."/>
            <person name="Shulinski R.S."/>
            <person name="Bandarenka Y.V."/>
            <person name="Zhorov D.G."/>
            <person name="Warner D."/>
        </authorList>
    </citation>
    <scope>NUCLEOTIDE SEQUENCE [LARGE SCALE GENOMIC DNA]</scope>
    <source>
        <strain evidence="2">180601</strain>
        <tissue evidence="2">Whole Body</tissue>
    </source>
</reference>
<name>A0A6G0XU39_APHCR</name>
<dbReference type="OrthoDB" id="6600797at2759"/>
<feature type="domain" description="PiggyBac transposable element-derived protein" evidence="1">
    <location>
        <begin position="48"/>
        <end position="397"/>
    </location>
</feature>
<evidence type="ECO:0000313" key="2">
    <source>
        <dbReference type="EMBL" id="KAF0744062.1"/>
    </source>
</evidence>
<organism evidence="2 3">
    <name type="scientific">Aphis craccivora</name>
    <name type="common">Cowpea aphid</name>
    <dbReference type="NCBI Taxonomy" id="307492"/>
    <lineage>
        <taxon>Eukaryota</taxon>
        <taxon>Metazoa</taxon>
        <taxon>Ecdysozoa</taxon>
        <taxon>Arthropoda</taxon>
        <taxon>Hexapoda</taxon>
        <taxon>Insecta</taxon>
        <taxon>Pterygota</taxon>
        <taxon>Neoptera</taxon>
        <taxon>Paraneoptera</taxon>
        <taxon>Hemiptera</taxon>
        <taxon>Sternorrhyncha</taxon>
        <taxon>Aphidomorpha</taxon>
        <taxon>Aphidoidea</taxon>
        <taxon>Aphididae</taxon>
        <taxon>Aphidini</taxon>
        <taxon>Aphis</taxon>
        <taxon>Aphis</taxon>
    </lineage>
</organism>
<feature type="non-terminal residue" evidence="2">
    <location>
        <position position="1"/>
    </location>
</feature>
<sequence length="402" mass="47048">TSSDINNDYQCNIESTSIRPVHIETEIETQPVCPEGPTTVIHDLSMCTPTTIFKCLFTDEIVNQIVHHTNLYAYQKQLKTGKAFMRTNMSEMQCFIGMQLLMGIKKQCSYRDYWSTSPDLHDSYISCLMPVNRFGWLLSHLHLNDNSLIPKKNQPGYDKLYKIRPFIQTLLNNFQRAYNPSKIIAIDESMVKFTGRNSNKQYMPKKPIKRGFKIWCLVDKQGYLWNFEIYTGKVGEKAEKQLGARVVKQLSQPLQEKNHCLFFDNYFTSYPLMTYLKSKNINACGTVNLTRKFLPALKNDKHLTLGEYDWSIDEESTSIVKWRDKRIVSLLSNFHNPTETTQVQRRCKDGSTTMVSCPIVLSEYNKHMNCVDKFDQNKKSCQIDRKAKKWWHRLFFISLMRQ</sequence>